<feature type="transmembrane region" description="Helical" evidence="2">
    <location>
        <begin position="441"/>
        <end position="461"/>
    </location>
</feature>
<comment type="caution">
    <text evidence="3">The sequence shown here is derived from an EMBL/GenBank/DDBJ whole genome shotgun (WGS) entry which is preliminary data.</text>
</comment>
<feature type="transmembrane region" description="Helical" evidence="2">
    <location>
        <begin position="303"/>
        <end position="325"/>
    </location>
</feature>
<feature type="transmembrane region" description="Helical" evidence="2">
    <location>
        <begin position="337"/>
        <end position="356"/>
    </location>
</feature>
<keyword evidence="4" id="KW-1185">Reference proteome</keyword>
<keyword evidence="2" id="KW-0472">Membrane</keyword>
<dbReference type="Pfam" id="PF04120">
    <property type="entry name" value="Iron_permease"/>
    <property type="match status" value="3"/>
</dbReference>
<feature type="region of interest" description="Disordered" evidence="1">
    <location>
        <begin position="523"/>
        <end position="577"/>
    </location>
</feature>
<evidence type="ECO:0000313" key="4">
    <source>
        <dbReference type="Proteomes" id="UP001473302"/>
    </source>
</evidence>
<feature type="compositionally biased region" description="Basic and acidic residues" evidence="1">
    <location>
        <begin position="523"/>
        <end position="537"/>
    </location>
</feature>
<dbReference type="InterPro" id="IPR007251">
    <property type="entry name" value="Iron_permease_Fet4"/>
</dbReference>
<keyword evidence="2" id="KW-0812">Transmembrane</keyword>
<feature type="transmembrane region" description="Helical" evidence="2">
    <location>
        <begin position="415"/>
        <end position="435"/>
    </location>
</feature>
<evidence type="ECO:0000256" key="2">
    <source>
        <dbReference type="SAM" id="Phobius"/>
    </source>
</evidence>
<dbReference type="Proteomes" id="UP001473302">
    <property type="component" value="Unassembled WGS sequence"/>
</dbReference>
<name>A0ABP9Z0E7_9FUNG</name>
<feature type="transmembrane region" description="Helical" evidence="2">
    <location>
        <begin position="226"/>
        <end position="245"/>
    </location>
</feature>
<sequence>MPRCLYGIWNALCSPGQQTTISCAAPSQFVYQSKQSDDTSKVVGDEVVDYNKLYSRQEKRPVGSRIFDSVTKLAGSRTAFCLTLLVLIAWAIAGIILGAPDNWQIFMQDGSSIQCYISDTLLMRQQHNHCNELLSFTAQLRSRNETYKRLMYNPDIHKNVNTTEVHCMAICDNVGDAVKLPSESWFDVTCNWVSDAVGSLSAWAIYWGGIFAWIGVGNDLQWSDLWQLYINTAVAVELTFTSMFLQNTRRRHMEYLEKCLKSIMLADCDLEVILRQMVGDNQPNPIITIPPHPISKAVRSIDYYADVVGSGVGVVISISVFAAWLGVGNLMQWSSNWWLIIGTYTGLIGFLDGFVLRNVYFRQDKQMDNQFDVLIDSDEQIYQYLNLPLPTKPLEEDRSIRTRVSNWIGDVCSKAAAVGFAIIVIILLICVASGMQWNETGQLLCNTPTMIIEGFLLIVLIQGHNKSNIKRRVILHDIFIRRLKLLQYVECAQKLDILTEKHSCIGEECEICKCKYANIQPKEKGTPKDKKLSHDITEVSEDDGTLNEKNSLNDEGTLNGIFPSNGNTPPDNNVLRP</sequence>
<feature type="compositionally biased region" description="Polar residues" evidence="1">
    <location>
        <begin position="547"/>
        <end position="571"/>
    </location>
</feature>
<proteinExistence type="predicted"/>
<dbReference type="EMBL" id="BAABUK010000013">
    <property type="protein sequence ID" value="GAA5812568.1"/>
    <property type="molecule type" value="Genomic_DNA"/>
</dbReference>
<evidence type="ECO:0000313" key="3">
    <source>
        <dbReference type="EMBL" id="GAA5812568.1"/>
    </source>
</evidence>
<protein>
    <submittedName>
        <fullName evidence="3">Uncharacterized protein</fullName>
    </submittedName>
</protein>
<feature type="transmembrane region" description="Helical" evidence="2">
    <location>
        <begin position="79"/>
        <end position="99"/>
    </location>
</feature>
<organism evidence="3 4">
    <name type="scientific">Mucor flavus</name>
    <dbReference type="NCBI Taxonomy" id="439312"/>
    <lineage>
        <taxon>Eukaryota</taxon>
        <taxon>Fungi</taxon>
        <taxon>Fungi incertae sedis</taxon>
        <taxon>Mucoromycota</taxon>
        <taxon>Mucoromycotina</taxon>
        <taxon>Mucoromycetes</taxon>
        <taxon>Mucorales</taxon>
        <taxon>Mucorineae</taxon>
        <taxon>Mucoraceae</taxon>
        <taxon>Mucor</taxon>
    </lineage>
</organism>
<gene>
    <name evidence="3" type="ORF">MFLAVUS_006025</name>
</gene>
<evidence type="ECO:0000256" key="1">
    <source>
        <dbReference type="SAM" id="MobiDB-lite"/>
    </source>
</evidence>
<accession>A0ABP9Z0E7</accession>
<keyword evidence="2" id="KW-1133">Transmembrane helix</keyword>
<dbReference type="PROSITE" id="PS51257">
    <property type="entry name" value="PROKAR_LIPOPROTEIN"/>
    <property type="match status" value="1"/>
</dbReference>
<reference evidence="3 4" key="1">
    <citation type="submission" date="2024-04" db="EMBL/GenBank/DDBJ databases">
        <title>genome sequences of Mucor flavus KT1a and Helicostylum pulchrum KT1b strains isolated from the surface of a dry-aged beef.</title>
        <authorList>
            <person name="Toyotome T."/>
            <person name="Hosono M."/>
            <person name="Torimaru M."/>
            <person name="Fukuda K."/>
            <person name="Mikami N."/>
        </authorList>
    </citation>
    <scope>NUCLEOTIDE SEQUENCE [LARGE SCALE GENOMIC DNA]</scope>
    <source>
        <strain evidence="3 4">KT1a</strain>
    </source>
</reference>